<dbReference type="Gene3D" id="1.10.260.40">
    <property type="entry name" value="lambda repressor-like DNA-binding domains"/>
    <property type="match status" value="1"/>
</dbReference>
<dbReference type="Pfam" id="PF01381">
    <property type="entry name" value="HTH_3"/>
    <property type="match status" value="1"/>
</dbReference>
<dbReference type="InterPro" id="IPR010982">
    <property type="entry name" value="Lambda_DNA-bd_dom_sf"/>
</dbReference>
<dbReference type="InterPro" id="IPR001387">
    <property type="entry name" value="Cro/C1-type_HTH"/>
</dbReference>
<dbReference type="AlphaFoldDB" id="A0A1X6YFD7"/>
<feature type="domain" description="HTH cro/C1-type" evidence="2">
    <location>
        <begin position="43"/>
        <end position="97"/>
    </location>
</feature>
<dbReference type="PROSITE" id="PS50943">
    <property type="entry name" value="HTH_CROC1"/>
    <property type="match status" value="1"/>
</dbReference>
<dbReference type="EMBL" id="FWFN01000001">
    <property type="protein sequence ID" value="SLN19813.1"/>
    <property type="molecule type" value="Genomic_DNA"/>
</dbReference>
<evidence type="ECO:0000256" key="1">
    <source>
        <dbReference type="SAM" id="MobiDB-lite"/>
    </source>
</evidence>
<dbReference type="SMART" id="SM00530">
    <property type="entry name" value="HTH_XRE"/>
    <property type="match status" value="1"/>
</dbReference>
<proteinExistence type="predicted"/>
<dbReference type="Proteomes" id="UP000193963">
    <property type="component" value="Unassembled WGS sequence"/>
</dbReference>
<sequence>MDKFRFKPQPPETLKDQGPDVFAETQDRERAAKRDRYAIDKGLQRLRKQWKLSQTEMGKLMGVSLRTYRFYEQGERAVPSEAIKELLIMTGCDLEELFTGKPSVIAPEKAEALLQHYDRVQDALLSVHPSLTMVEVRKLSHVYVAVSDPEQPIDLDKVSNFYNAMFRDDDISHD</sequence>
<dbReference type="OrthoDB" id="7861047at2"/>
<protein>
    <submittedName>
        <fullName evidence="3">Helix-turn-helix protein</fullName>
    </submittedName>
</protein>
<evidence type="ECO:0000259" key="2">
    <source>
        <dbReference type="PROSITE" id="PS50943"/>
    </source>
</evidence>
<dbReference type="SUPFAM" id="SSF47413">
    <property type="entry name" value="lambda repressor-like DNA-binding domains"/>
    <property type="match status" value="1"/>
</dbReference>
<dbReference type="CDD" id="cd00093">
    <property type="entry name" value="HTH_XRE"/>
    <property type="match status" value="1"/>
</dbReference>
<name>A0A1X6YFD7_9RHOB</name>
<feature type="region of interest" description="Disordered" evidence="1">
    <location>
        <begin position="1"/>
        <end position="29"/>
    </location>
</feature>
<reference evidence="3 4" key="1">
    <citation type="submission" date="2017-03" db="EMBL/GenBank/DDBJ databases">
        <authorList>
            <person name="Afonso C.L."/>
            <person name="Miller P.J."/>
            <person name="Scott M.A."/>
            <person name="Spackman E."/>
            <person name="Goraichik I."/>
            <person name="Dimitrov K.M."/>
            <person name="Suarez D.L."/>
            <person name="Swayne D.E."/>
        </authorList>
    </citation>
    <scope>NUCLEOTIDE SEQUENCE [LARGE SCALE GENOMIC DNA]</scope>
    <source>
        <strain evidence="3 4">CECT 7751</strain>
    </source>
</reference>
<evidence type="ECO:0000313" key="3">
    <source>
        <dbReference type="EMBL" id="SLN19813.1"/>
    </source>
</evidence>
<dbReference type="GO" id="GO:0003677">
    <property type="term" value="F:DNA binding"/>
    <property type="evidence" value="ECO:0007669"/>
    <property type="project" value="InterPro"/>
</dbReference>
<keyword evidence="4" id="KW-1185">Reference proteome</keyword>
<evidence type="ECO:0000313" key="4">
    <source>
        <dbReference type="Proteomes" id="UP000193963"/>
    </source>
</evidence>
<gene>
    <name evidence="3" type="ORF">PSM7751_00638</name>
</gene>
<dbReference type="RefSeq" id="WP_157792215.1">
    <property type="nucleotide sequence ID" value="NZ_FWFN01000001.1"/>
</dbReference>
<accession>A0A1X6YFD7</accession>
<organism evidence="3 4">
    <name type="scientific">Pseudooceanicola marinus</name>
    <dbReference type="NCBI Taxonomy" id="396013"/>
    <lineage>
        <taxon>Bacteria</taxon>
        <taxon>Pseudomonadati</taxon>
        <taxon>Pseudomonadota</taxon>
        <taxon>Alphaproteobacteria</taxon>
        <taxon>Rhodobacterales</taxon>
        <taxon>Paracoccaceae</taxon>
        <taxon>Pseudooceanicola</taxon>
    </lineage>
</organism>